<evidence type="ECO:0000256" key="3">
    <source>
        <dbReference type="ARBA" id="ARBA00011209"/>
    </source>
</evidence>
<keyword evidence="10 15" id="KW-0460">Magnesium</keyword>
<dbReference type="GO" id="GO:0006432">
    <property type="term" value="P:phenylalanyl-tRNA aminoacylation"/>
    <property type="evidence" value="ECO:0007669"/>
    <property type="project" value="UniProtKB-UniRule"/>
</dbReference>
<dbReference type="SUPFAM" id="SSF55681">
    <property type="entry name" value="Class II aaRS and biotin synthetases"/>
    <property type="match status" value="1"/>
</dbReference>
<evidence type="ECO:0000256" key="7">
    <source>
        <dbReference type="ARBA" id="ARBA00022723"/>
    </source>
</evidence>
<feature type="domain" description="B5" evidence="19">
    <location>
        <begin position="401"/>
        <end position="478"/>
    </location>
</feature>
<dbReference type="RefSeq" id="WP_075473936.1">
    <property type="nucleotide sequence ID" value="NZ_CP011299.1"/>
</dbReference>
<dbReference type="Pfam" id="PF03484">
    <property type="entry name" value="B5"/>
    <property type="match status" value="1"/>
</dbReference>
<dbReference type="Gene3D" id="3.30.930.10">
    <property type="entry name" value="Bira Bifunctional Protein, Domain 2"/>
    <property type="match status" value="1"/>
</dbReference>
<dbReference type="InterPro" id="IPR009061">
    <property type="entry name" value="DNA-bd_dom_put_sf"/>
</dbReference>
<feature type="domain" description="TRNA-binding" evidence="17">
    <location>
        <begin position="39"/>
        <end position="148"/>
    </location>
</feature>
<dbReference type="PATRIC" id="fig|118110.3.peg.119"/>
<feature type="binding site" evidence="15">
    <location>
        <position position="456"/>
    </location>
    <ligand>
        <name>Mg(2+)</name>
        <dbReference type="ChEBI" id="CHEBI:18420"/>
        <note>shared with alpha subunit</note>
    </ligand>
</feature>
<keyword evidence="12 15" id="KW-0648">Protein biosynthesis</keyword>
<dbReference type="GO" id="GO:0005524">
    <property type="term" value="F:ATP binding"/>
    <property type="evidence" value="ECO:0007669"/>
    <property type="project" value="UniProtKB-UniRule"/>
</dbReference>
<dbReference type="HAMAP" id="MF_00283">
    <property type="entry name" value="Phe_tRNA_synth_beta1"/>
    <property type="match status" value="1"/>
</dbReference>
<comment type="catalytic activity">
    <reaction evidence="14 15">
        <text>tRNA(Phe) + L-phenylalanine + ATP = L-phenylalanyl-tRNA(Phe) + AMP + diphosphate + H(+)</text>
        <dbReference type="Rhea" id="RHEA:19413"/>
        <dbReference type="Rhea" id="RHEA-COMP:9668"/>
        <dbReference type="Rhea" id="RHEA-COMP:9699"/>
        <dbReference type="ChEBI" id="CHEBI:15378"/>
        <dbReference type="ChEBI" id="CHEBI:30616"/>
        <dbReference type="ChEBI" id="CHEBI:33019"/>
        <dbReference type="ChEBI" id="CHEBI:58095"/>
        <dbReference type="ChEBI" id="CHEBI:78442"/>
        <dbReference type="ChEBI" id="CHEBI:78531"/>
        <dbReference type="ChEBI" id="CHEBI:456215"/>
        <dbReference type="EC" id="6.1.1.20"/>
    </reaction>
</comment>
<evidence type="ECO:0000256" key="5">
    <source>
        <dbReference type="ARBA" id="ARBA00022555"/>
    </source>
</evidence>
<evidence type="ECO:0000256" key="14">
    <source>
        <dbReference type="ARBA" id="ARBA00049255"/>
    </source>
</evidence>
<dbReference type="OrthoDB" id="9805455at2"/>
<dbReference type="InterPro" id="IPR004532">
    <property type="entry name" value="Phe-tRNA-ligase_IIc_bsu_bact"/>
</dbReference>
<dbReference type="SMART" id="SM00874">
    <property type="entry name" value="B5"/>
    <property type="match status" value="1"/>
</dbReference>
<proteinExistence type="inferred from homology"/>
<evidence type="ECO:0000256" key="1">
    <source>
        <dbReference type="ARBA" id="ARBA00004496"/>
    </source>
</evidence>
<dbReference type="PANTHER" id="PTHR10947:SF0">
    <property type="entry name" value="PHENYLALANINE--TRNA LIGASE BETA SUBUNIT"/>
    <property type="match status" value="1"/>
</dbReference>
<dbReference type="InterPro" id="IPR045864">
    <property type="entry name" value="aa-tRNA-synth_II/BPL/LPL"/>
</dbReference>
<dbReference type="STRING" id="118110.XW81_00625"/>
<feature type="binding site" evidence="15">
    <location>
        <position position="466"/>
    </location>
    <ligand>
        <name>Mg(2+)</name>
        <dbReference type="ChEBI" id="CHEBI:18420"/>
        <note>shared with alpha subunit</note>
    </ligand>
</feature>
<evidence type="ECO:0000256" key="11">
    <source>
        <dbReference type="ARBA" id="ARBA00022884"/>
    </source>
</evidence>
<dbReference type="SUPFAM" id="SSF50249">
    <property type="entry name" value="Nucleic acid-binding proteins"/>
    <property type="match status" value="1"/>
</dbReference>
<evidence type="ECO:0000259" key="19">
    <source>
        <dbReference type="PROSITE" id="PS51483"/>
    </source>
</evidence>
<sequence length="801" mass="91843">MEFSEQWFREWINPTVDTDSLCDQMTKLGLEVEKVVKISNVCTNLIVGEVVKRSKNFFSIEFLLIKVNIGNNKFITVASRYFDVVKGMKVIIATENSKLFNDKFLNLIRSRSLECEGIICFCEDIGIINFKKNTIILPLSCEVGVDVNKCLSLDDNIIKISSTPNRSDALSILGIARDIAVLNNLSSPRLKKYLNSVDNFQKTEILIDASDVCLRFFGRIISNVNVNKNTPFWILEKLKRSSIEPSNIIANIINYVLIEVGQPLYIINFDSILKKIVIRRSYKGETILVNKNKNLVIENNSIVITDEEKVLALGGHIYSCVSEVNLKSNNLFMGCASYNNLDIFKKYHHYGCKNFFTERYDRGIDFSIQPEALEYATYLITKFCGGRVSNVIGKVDFKKKFSQKFIKLFRKKLYEITGCVISDESVSCYLIKLGFKIILNKGCEYWLVQPPSWRFDINIEEDVISELFRMYGYDKVPIFPMSTCYNVPCNDESDTLLNRIKLFLVDRGYNEIITYGFVNPDLQKLLFPDIPLLCLSNPISREMSSMRVSLWIGLLSIVSYNQNRQEKKLRFFESGLCFMKDPKERLGIKQSMYLSGILSGRINDLHWDVIDRKADFYDAKGDVESILDLLGKLNLVKFKSFKVPGLHPNQSIAIYFKEKMVGMIGTINPHLEKRLSLKDRTIVFELIWDDIASLNSTCFKKISEYPRSIRDISIIVDETIAVGDIILELQNSFFKNIVDIILFDVFRGSNIGIGKKSLAFQLVLENKEKTFTEEEISKILKRCIATLESKFNAVLRKSVAQ</sequence>
<dbReference type="SMART" id="SM00873">
    <property type="entry name" value="B3_4"/>
    <property type="match status" value="1"/>
</dbReference>
<accession>A0A172WD92</accession>
<feature type="domain" description="FDX-ACB" evidence="18">
    <location>
        <begin position="703"/>
        <end position="796"/>
    </location>
</feature>
<comment type="similarity">
    <text evidence="2 15">Belongs to the phenylalanyl-tRNA synthetase beta subunit family. Type 1 subfamily.</text>
</comment>
<dbReference type="InterPro" id="IPR036690">
    <property type="entry name" value="Fdx_antiC-bd_sf"/>
</dbReference>
<comment type="subcellular location">
    <subcellularLocation>
        <location evidence="1 15">Cytoplasm</location>
    </subcellularLocation>
</comment>
<dbReference type="InterPro" id="IPR002547">
    <property type="entry name" value="tRNA-bd_dom"/>
</dbReference>
<keyword evidence="8 15" id="KW-0547">Nucleotide-binding</keyword>
<dbReference type="Pfam" id="PF03483">
    <property type="entry name" value="B3_4"/>
    <property type="match status" value="1"/>
</dbReference>
<dbReference type="SUPFAM" id="SSF56037">
    <property type="entry name" value="PheT/TilS domain"/>
    <property type="match status" value="1"/>
</dbReference>
<evidence type="ECO:0000256" key="13">
    <source>
        <dbReference type="ARBA" id="ARBA00023146"/>
    </source>
</evidence>
<evidence type="ECO:0000256" key="15">
    <source>
        <dbReference type="HAMAP-Rule" id="MF_00283"/>
    </source>
</evidence>
<dbReference type="SUPFAM" id="SSF54991">
    <property type="entry name" value="Anticodon-binding domain of PheRS"/>
    <property type="match status" value="1"/>
</dbReference>
<dbReference type="SUPFAM" id="SSF46955">
    <property type="entry name" value="Putative DNA-binding domain"/>
    <property type="match status" value="1"/>
</dbReference>
<feature type="binding site" evidence="15">
    <location>
        <position position="462"/>
    </location>
    <ligand>
        <name>Mg(2+)</name>
        <dbReference type="ChEBI" id="CHEBI:18420"/>
        <note>shared with alpha subunit</note>
    </ligand>
</feature>
<protein>
    <recommendedName>
        <fullName evidence="15">Phenylalanine--tRNA ligase beta subunit</fullName>
        <ecNumber evidence="15">6.1.1.20</ecNumber>
    </recommendedName>
    <alternativeName>
        <fullName evidence="15">Phenylalanyl-tRNA synthetase beta subunit</fullName>
        <shortName evidence="15">PheRS</shortName>
    </alternativeName>
</protein>
<dbReference type="InterPro" id="IPR005121">
    <property type="entry name" value="Fdx_antiC-bd"/>
</dbReference>
<keyword evidence="21" id="KW-1185">Reference proteome</keyword>
<comment type="cofactor">
    <cofactor evidence="15">
        <name>Mg(2+)</name>
        <dbReference type="ChEBI" id="CHEBI:18420"/>
    </cofactor>
    <text evidence="15">Binds 2 magnesium ions per tetramer.</text>
</comment>
<dbReference type="PROSITE" id="PS50886">
    <property type="entry name" value="TRBD"/>
    <property type="match status" value="1"/>
</dbReference>
<evidence type="ECO:0000256" key="10">
    <source>
        <dbReference type="ARBA" id="ARBA00022842"/>
    </source>
</evidence>
<dbReference type="Gene3D" id="3.30.56.10">
    <property type="match status" value="2"/>
</dbReference>
<dbReference type="Gene3D" id="3.30.70.380">
    <property type="entry name" value="Ferrodoxin-fold anticodon-binding domain"/>
    <property type="match status" value="1"/>
</dbReference>
<gene>
    <name evidence="15" type="primary">pheT</name>
    <name evidence="20" type="ORF">XW81_00625</name>
</gene>
<keyword evidence="11 16" id="KW-0694">RNA-binding</keyword>
<evidence type="ECO:0000256" key="4">
    <source>
        <dbReference type="ARBA" id="ARBA00022490"/>
    </source>
</evidence>
<keyword evidence="13 15" id="KW-0030">Aminoacyl-tRNA synthetase</keyword>
<dbReference type="AlphaFoldDB" id="A0A172WD92"/>
<keyword evidence="4 15" id="KW-0963">Cytoplasm</keyword>
<evidence type="ECO:0000259" key="17">
    <source>
        <dbReference type="PROSITE" id="PS50886"/>
    </source>
</evidence>
<evidence type="ECO:0000313" key="20">
    <source>
        <dbReference type="EMBL" id="ANF16935.1"/>
    </source>
</evidence>
<dbReference type="GO" id="GO:0000287">
    <property type="term" value="F:magnesium ion binding"/>
    <property type="evidence" value="ECO:0007669"/>
    <property type="project" value="UniProtKB-UniRule"/>
</dbReference>
<comment type="subunit">
    <text evidence="3 15">Tetramer of two alpha and two beta subunits.</text>
</comment>
<dbReference type="Pfam" id="PF17759">
    <property type="entry name" value="tRNA_synthFbeta"/>
    <property type="match status" value="1"/>
</dbReference>
<dbReference type="InterPro" id="IPR005146">
    <property type="entry name" value="B3/B4_tRNA-bd"/>
</dbReference>
<keyword evidence="6 15" id="KW-0436">Ligase</keyword>
<dbReference type="PROSITE" id="PS51447">
    <property type="entry name" value="FDX_ACB"/>
    <property type="match status" value="1"/>
</dbReference>
<keyword evidence="9 15" id="KW-0067">ATP-binding</keyword>
<dbReference type="InterPro" id="IPR041616">
    <property type="entry name" value="PheRS_beta_core"/>
</dbReference>
<dbReference type="Pfam" id="PF03147">
    <property type="entry name" value="FDX-ACB"/>
    <property type="match status" value="1"/>
</dbReference>
<name>A0A172WD92_BUCSC</name>
<dbReference type="GO" id="GO:0004826">
    <property type="term" value="F:phenylalanine-tRNA ligase activity"/>
    <property type="evidence" value="ECO:0007669"/>
    <property type="project" value="UniProtKB-UniRule"/>
</dbReference>
<dbReference type="Proteomes" id="UP000077654">
    <property type="component" value="Chromosome"/>
</dbReference>
<dbReference type="EMBL" id="CP011299">
    <property type="protein sequence ID" value="ANF16935.1"/>
    <property type="molecule type" value="Genomic_DNA"/>
</dbReference>
<dbReference type="GO" id="GO:0000049">
    <property type="term" value="F:tRNA binding"/>
    <property type="evidence" value="ECO:0007669"/>
    <property type="project" value="UniProtKB-UniRule"/>
</dbReference>
<comment type="caution">
    <text evidence="15">Lacks conserved residue(s) required for the propagation of feature annotation.</text>
</comment>
<dbReference type="PROSITE" id="PS51483">
    <property type="entry name" value="B5"/>
    <property type="match status" value="1"/>
</dbReference>
<dbReference type="InterPro" id="IPR012340">
    <property type="entry name" value="NA-bd_OB-fold"/>
</dbReference>
<reference evidence="20 21" key="1">
    <citation type="submission" date="2015-04" db="EMBL/GenBank/DDBJ databases">
        <title>Buchnera aphidicola assembly.</title>
        <authorList>
            <person name="Zhang Y."/>
        </authorList>
    </citation>
    <scope>NUCLEOTIDE SEQUENCE [LARGE SCALE GENOMIC DNA]</scope>
    <source>
        <strain evidence="20 21">SC</strain>
    </source>
</reference>
<evidence type="ECO:0000256" key="12">
    <source>
        <dbReference type="ARBA" id="ARBA00022917"/>
    </source>
</evidence>
<evidence type="ECO:0000256" key="9">
    <source>
        <dbReference type="ARBA" id="ARBA00022840"/>
    </source>
</evidence>
<dbReference type="Gene3D" id="2.40.50.140">
    <property type="entry name" value="Nucleic acid-binding proteins"/>
    <property type="match status" value="1"/>
</dbReference>
<evidence type="ECO:0000256" key="6">
    <source>
        <dbReference type="ARBA" id="ARBA00022598"/>
    </source>
</evidence>
<dbReference type="CDD" id="cd00769">
    <property type="entry name" value="PheRS_beta_core"/>
    <property type="match status" value="1"/>
</dbReference>
<dbReference type="NCBIfam" id="TIGR00472">
    <property type="entry name" value="pheT_bact"/>
    <property type="match status" value="1"/>
</dbReference>
<dbReference type="Gene3D" id="3.50.40.10">
    <property type="entry name" value="Phenylalanyl-trna Synthetase, Chain B, domain 3"/>
    <property type="match status" value="1"/>
</dbReference>
<dbReference type="EC" id="6.1.1.20" evidence="15"/>
<evidence type="ECO:0000313" key="21">
    <source>
        <dbReference type="Proteomes" id="UP000077654"/>
    </source>
</evidence>
<dbReference type="InterPro" id="IPR020825">
    <property type="entry name" value="Phe-tRNA_synthase-like_B3/B4"/>
</dbReference>
<keyword evidence="5 16" id="KW-0820">tRNA-binding</keyword>
<organism evidence="20 21">
    <name type="scientific">Buchnera aphidicola subsp. Schlechtendalia chinensis</name>
    <dbReference type="NCBI Taxonomy" id="118110"/>
    <lineage>
        <taxon>Bacteria</taxon>
        <taxon>Pseudomonadati</taxon>
        <taxon>Pseudomonadota</taxon>
        <taxon>Gammaproteobacteria</taxon>
        <taxon>Enterobacterales</taxon>
        <taxon>Erwiniaceae</taxon>
        <taxon>Buchnera</taxon>
    </lineage>
</organism>
<keyword evidence="7 15" id="KW-0479">Metal-binding</keyword>
<evidence type="ECO:0000256" key="8">
    <source>
        <dbReference type="ARBA" id="ARBA00022741"/>
    </source>
</evidence>
<evidence type="ECO:0000256" key="2">
    <source>
        <dbReference type="ARBA" id="ARBA00008653"/>
    </source>
</evidence>
<dbReference type="FunFam" id="3.30.930.10:FF:000022">
    <property type="entry name" value="Phenylalanine--tRNA ligase beta subunit"/>
    <property type="match status" value="1"/>
</dbReference>
<dbReference type="InterPro" id="IPR045060">
    <property type="entry name" value="Phe-tRNA-ligase_IIc_bsu"/>
</dbReference>
<dbReference type="InterPro" id="IPR005147">
    <property type="entry name" value="tRNA_synthase_B5-dom"/>
</dbReference>
<dbReference type="SMART" id="SM00896">
    <property type="entry name" value="FDX-ACB"/>
    <property type="match status" value="1"/>
</dbReference>
<dbReference type="PANTHER" id="PTHR10947">
    <property type="entry name" value="PHENYLALANYL-TRNA SYNTHETASE BETA CHAIN AND LEUCINE-RICH REPEAT-CONTAINING PROTEIN 47"/>
    <property type="match status" value="1"/>
</dbReference>
<dbReference type="GO" id="GO:0009328">
    <property type="term" value="C:phenylalanine-tRNA ligase complex"/>
    <property type="evidence" value="ECO:0007669"/>
    <property type="project" value="TreeGrafter"/>
</dbReference>
<evidence type="ECO:0000256" key="16">
    <source>
        <dbReference type="PROSITE-ProRule" id="PRU00209"/>
    </source>
</evidence>
<evidence type="ECO:0000259" key="18">
    <source>
        <dbReference type="PROSITE" id="PS51447"/>
    </source>
</evidence>